<feature type="transmembrane region" description="Helical" evidence="1">
    <location>
        <begin position="140"/>
        <end position="161"/>
    </location>
</feature>
<keyword evidence="1" id="KW-0812">Transmembrane</keyword>
<feature type="transmembrane region" description="Helical" evidence="1">
    <location>
        <begin position="35"/>
        <end position="55"/>
    </location>
</feature>
<feature type="transmembrane region" description="Helical" evidence="1">
    <location>
        <begin position="115"/>
        <end position="134"/>
    </location>
</feature>
<reference evidence="2" key="1">
    <citation type="journal article" date="2020" name="Nature">
        <title>Giant virus diversity and host interactions through global metagenomics.</title>
        <authorList>
            <person name="Schulz F."/>
            <person name="Roux S."/>
            <person name="Paez-Espino D."/>
            <person name="Jungbluth S."/>
            <person name="Walsh D.A."/>
            <person name="Denef V.J."/>
            <person name="McMahon K.D."/>
            <person name="Konstantinidis K.T."/>
            <person name="Eloe-Fadrosh E.A."/>
            <person name="Kyrpides N.C."/>
            <person name="Woyke T."/>
        </authorList>
    </citation>
    <scope>NUCLEOTIDE SEQUENCE</scope>
    <source>
        <strain evidence="2">GVMAG-M-3300020166-18</strain>
    </source>
</reference>
<organism evidence="2">
    <name type="scientific">viral metagenome</name>
    <dbReference type="NCBI Taxonomy" id="1070528"/>
    <lineage>
        <taxon>unclassified sequences</taxon>
        <taxon>metagenomes</taxon>
        <taxon>organismal metagenomes</taxon>
    </lineage>
</organism>
<feature type="transmembrane region" description="Helical" evidence="1">
    <location>
        <begin position="89"/>
        <end position="108"/>
    </location>
</feature>
<keyword evidence="1" id="KW-0472">Membrane</keyword>
<proteinExistence type="predicted"/>
<dbReference type="EMBL" id="MN739271">
    <property type="protein sequence ID" value="QHS96583.1"/>
    <property type="molecule type" value="Genomic_DNA"/>
</dbReference>
<evidence type="ECO:0000313" key="2">
    <source>
        <dbReference type="EMBL" id="QHS96583.1"/>
    </source>
</evidence>
<accession>A0A6C0BZ73</accession>
<protein>
    <submittedName>
        <fullName evidence="2">Uncharacterized protein</fullName>
    </submittedName>
</protein>
<keyword evidence="1" id="KW-1133">Transmembrane helix</keyword>
<dbReference type="AlphaFoldDB" id="A0A6C0BZ73"/>
<sequence length="200" mass="21677">MIIGDIFNVISLMSPYLVPTYLVMGSMINQDVKAFLYLACLTLNVLITTYIGQTISDPEVQDPNLKTLCQYGPLTQIITLVLPPSKSSLSITSSIIGFTLIYLLLPMLFANKMNYGIFAVFGSLLTINGYAQIAHGCIDGTGVILGTLVGALIGAFLVIILGGDEKFKLMLYGSETSKKSGKCKIQNQKYTCKKISLAIE</sequence>
<evidence type="ECO:0000256" key="1">
    <source>
        <dbReference type="SAM" id="Phobius"/>
    </source>
</evidence>
<name>A0A6C0BZ73_9ZZZZ</name>